<protein>
    <recommendedName>
        <fullName evidence="3">SGNH hydrolase-type esterase domain-containing protein</fullName>
    </recommendedName>
</protein>
<dbReference type="AlphaFoldDB" id="E7RPV4"/>
<dbReference type="Gene3D" id="2.60.120.1360">
    <property type="match status" value="1"/>
</dbReference>
<dbReference type="GO" id="GO:0016788">
    <property type="term" value="F:hydrolase activity, acting on ester bonds"/>
    <property type="evidence" value="ECO:0007669"/>
    <property type="project" value="UniProtKB-ARBA"/>
</dbReference>
<evidence type="ECO:0000313" key="2">
    <source>
        <dbReference type="Proteomes" id="UP000005580"/>
    </source>
</evidence>
<sequence>MNQPAKTFSLIGIVVFLLLMMHQLPTLSVEGTELRHVNILSLLLPEPEEKETDVVPIPKAPKPLMAVTTAGKHVRFVEKWDKGVTPIVDYSGGKAGGMSHFYAMLDSVKQLKRPVRIAYYGDSYIEGDILTADLREMFQEKFGGNGVGWVDCGTPIIGSRRSIQQKYSGITEYAVVKKPFDNSRQSLAERYYVPTEGAHVFTKASRFYPHSKSWTSSKLFFRTLSSLSIEAIPSSGTPISRVYGGSTDVQMFETVGNMSSVDYRFTDVGAGTTLFGIALESATGVILDNFSMRGSSGTSLAKIPMSTLHDFRNMRPYDLIILHFGLNVAIKGNPISVLRGYTNKMKKAVQHFREAFPTASIMIVSVPDRDQRSDNGIKTLREVKNLVALQEQLAADTHVAFYNFFQAMGGEESVKQLVDRNMANKDYTHLSFGGGKAIAKKVFPSFVTGLKNYKRRKNIEQQ</sequence>
<organism evidence="1 2">
    <name type="scientific">Hoylesella oralis ATCC 33269</name>
    <dbReference type="NCBI Taxonomy" id="873533"/>
    <lineage>
        <taxon>Bacteria</taxon>
        <taxon>Pseudomonadati</taxon>
        <taxon>Bacteroidota</taxon>
        <taxon>Bacteroidia</taxon>
        <taxon>Bacteroidales</taxon>
        <taxon>Prevotellaceae</taxon>
        <taxon>Hoylesella</taxon>
    </lineage>
</organism>
<dbReference type="STRING" id="28134.SAMN05444288_1669"/>
<dbReference type="eggNOG" id="COG2755">
    <property type="taxonomic scope" value="Bacteria"/>
</dbReference>
<keyword evidence="2" id="KW-1185">Reference proteome</keyword>
<dbReference type="Gene3D" id="3.40.50.1110">
    <property type="entry name" value="SGNH hydrolase"/>
    <property type="match status" value="1"/>
</dbReference>
<reference evidence="1" key="1">
    <citation type="submission" date="2011-01" db="EMBL/GenBank/DDBJ databases">
        <authorList>
            <person name="Muzny D."/>
            <person name="Qin X."/>
            <person name="Buhay C."/>
            <person name="Dugan-Rocha S."/>
            <person name="Ding Y."/>
            <person name="Chen G."/>
            <person name="Hawes A."/>
            <person name="Holder M."/>
            <person name="Jhangiani S."/>
            <person name="Johnson A."/>
            <person name="Khan Z."/>
            <person name="Li Z."/>
            <person name="Liu W."/>
            <person name="Liu X."/>
            <person name="Perez L."/>
            <person name="Shen H."/>
            <person name="Wang Q."/>
            <person name="Watt J."/>
            <person name="Xi L."/>
            <person name="Xin Y."/>
            <person name="Zhou J."/>
            <person name="Deng J."/>
            <person name="Jiang H."/>
            <person name="Liu Y."/>
            <person name="Qu J."/>
            <person name="Song X.-Z."/>
            <person name="Zhang L."/>
            <person name="Villasana D."/>
            <person name="Johnson A."/>
            <person name="Liu J."/>
            <person name="Liyanage D."/>
            <person name="Lorensuhewa L."/>
            <person name="Robinson T."/>
            <person name="Song A."/>
            <person name="Song B.-B."/>
            <person name="Dinh H."/>
            <person name="Thornton R."/>
            <person name="Coyle M."/>
            <person name="Francisco L."/>
            <person name="Jackson L."/>
            <person name="Javaid M."/>
            <person name="Korchina V."/>
            <person name="Kovar C."/>
            <person name="Mata R."/>
            <person name="Mathew T."/>
            <person name="Ngo R."/>
            <person name="Nguyen L."/>
            <person name="Nguyen N."/>
            <person name="Okwuonu G."/>
            <person name="Ongeri F."/>
            <person name="Pham C."/>
            <person name="Simmons D."/>
            <person name="Wilczek-Boney K."/>
            <person name="Hale W."/>
            <person name="Jakkamsetti A."/>
            <person name="Pham P."/>
            <person name="Ruth R."/>
            <person name="San Lucas F."/>
            <person name="Warren J."/>
            <person name="Zhang J."/>
            <person name="Zhao Z."/>
            <person name="Zhou C."/>
            <person name="Zhu D."/>
            <person name="Lee S."/>
            <person name="Bess C."/>
            <person name="Blankenburg K."/>
            <person name="Forbes L."/>
            <person name="Fu Q."/>
            <person name="Gubbala S."/>
            <person name="Hirani K."/>
            <person name="Jayaseelan J.C."/>
            <person name="Lara F."/>
            <person name="Munidasa M."/>
            <person name="Palculict T."/>
            <person name="Patil S."/>
            <person name="Pu L.-L."/>
            <person name="Saada N."/>
            <person name="Tang L."/>
            <person name="Weissenberger G."/>
            <person name="Zhu Y."/>
            <person name="Hemphill L."/>
            <person name="Shang Y."/>
            <person name="Youmans B."/>
            <person name="Ayvaz T."/>
            <person name="Ross M."/>
            <person name="Santibanez J."/>
            <person name="Aqrawi P."/>
            <person name="Gross S."/>
            <person name="Joshi V."/>
            <person name="Fowler G."/>
            <person name="Nazareth L."/>
            <person name="Reid J."/>
            <person name="Worley K."/>
            <person name="Petrosino J."/>
            <person name="Highlander S."/>
            <person name="Gibbs R."/>
        </authorList>
    </citation>
    <scope>NUCLEOTIDE SEQUENCE [LARGE SCALE GENOMIC DNA]</scope>
    <source>
        <strain evidence="1">ATCC 33269</strain>
    </source>
</reference>
<proteinExistence type="predicted"/>
<dbReference type="SUPFAM" id="SSF52266">
    <property type="entry name" value="SGNH hydrolase"/>
    <property type="match status" value="1"/>
</dbReference>
<dbReference type="RefSeq" id="WP_004368481.1">
    <property type="nucleotide sequence ID" value="NZ_GL833118.1"/>
</dbReference>
<name>E7RPV4_9BACT</name>
<gene>
    <name evidence="1" type="ORF">HMPREF0663_11205</name>
</gene>
<dbReference type="Proteomes" id="UP000005580">
    <property type="component" value="Unassembled WGS sequence"/>
</dbReference>
<dbReference type="HOGENOM" id="CLU_026488_1_0_10"/>
<accession>E7RPV4</accession>
<dbReference type="InterPro" id="IPR036514">
    <property type="entry name" value="SGNH_hydro_sf"/>
</dbReference>
<evidence type="ECO:0008006" key="3">
    <source>
        <dbReference type="Google" id="ProtNLM"/>
    </source>
</evidence>
<comment type="caution">
    <text evidence="1">The sequence shown here is derived from an EMBL/GenBank/DDBJ whole genome shotgun (WGS) entry which is preliminary data.</text>
</comment>
<dbReference type="EMBL" id="AEPE02000004">
    <property type="protein sequence ID" value="EFZ37147.1"/>
    <property type="molecule type" value="Genomic_DNA"/>
</dbReference>
<evidence type="ECO:0000313" key="1">
    <source>
        <dbReference type="EMBL" id="EFZ37147.1"/>
    </source>
</evidence>